<evidence type="ECO:0000313" key="1">
    <source>
        <dbReference type="EMBL" id="SCF40639.1"/>
    </source>
</evidence>
<protein>
    <submittedName>
        <fullName evidence="1">Phage derived protein Gp49-like</fullName>
    </submittedName>
</protein>
<proteinExistence type="predicted"/>
<gene>
    <name evidence="1" type="ORF">GA0070215_12486</name>
</gene>
<evidence type="ECO:0000313" key="2">
    <source>
        <dbReference type="Proteomes" id="UP000198551"/>
    </source>
</evidence>
<keyword evidence="2" id="KW-1185">Reference proteome</keyword>
<dbReference type="Pfam" id="PF05973">
    <property type="entry name" value="Gp49"/>
    <property type="match status" value="1"/>
</dbReference>
<accession>A0A1C5A660</accession>
<name>A0A1C5A660_9ACTN</name>
<dbReference type="InterPro" id="IPR009241">
    <property type="entry name" value="HigB-like"/>
</dbReference>
<dbReference type="Proteomes" id="UP000198551">
    <property type="component" value="Unassembled WGS sequence"/>
</dbReference>
<organism evidence="1 2">
    <name type="scientific">Micromonospora marina</name>
    <dbReference type="NCBI Taxonomy" id="307120"/>
    <lineage>
        <taxon>Bacteria</taxon>
        <taxon>Bacillati</taxon>
        <taxon>Actinomycetota</taxon>
        <taxon>Actinomycetes</taxon>
        <taxon>Micromonosporales</taxon>
        <taxon>Micromonosporaceae</taxon>
        <taxon>Micromonospora</taxon>
    </lineage>
</organism>
<reference evidence="2" key="1">
    <citation type="submission" date="2016-06" db="EMBL/GenBank/DDBJ databases">
        <authorList>
            <person name="Varghese N."/>
        </authorList>
    </citation>
    <scope>NUCLEOTIDE SEQUENCE [LARGE SCALE GENOMIC DNA]</scope>
    <source>
        <strain evidence="2">DSM 45555</strain>
    </source>
</reference>
<dbReference type="EMBL" id="FMCV01000024">
    <property type="protein sequence ID" value="SCF40639.1"/>
    <property type="molecule type" value="Genomic_DNA"/>
</dbReference>
<dbReference type="AlphaFoldDB" id="A0A1C5A660"/>
<sequence length="109" mass="12123">MHPEAVAELAALPTPERVAIVNAFQKLEALGPTLPFPHSSAIKDADRLRELRPRAGRSPWRAFYRQMGDVIFVVGAIGPEAAVKPRDFVRAVRSAEDRLNKIEQDEEGH</sequence>